<dbReference type="GeneID" id="17279756"/>
<reference evidence="2" key="1">
    <citation type="journal article" date="2013" name="Nature">
        <title>Pan genome of the phytoplankton Emiliania underpins its global distribution.</title>
        <authorList>
            <person name="Read B.A."/>
            <person name="Kegel J."/>
            <person name="Klute M.J."/>
            <person name="Kuo A."/>
            <person name="Lefebvre S.C."/>
            <person name="Maumus F."/>
            <person name="Mayer C."/>
            <person name="Miller J."/>
            <person name="Monier A."/>
            <person name="Salamov A."/>
            <person name="Young J."/>
            <person name="Aguilar M."/>
            <person name="Claverie J.M."/>
            <person name="Frickenhaus S."/>
            <person name="Gonzalez K."/>
            <person name="Herman E.K."/>
            <person name="Lin Y.C."/>
            <person name="Napier J."/>
            <person name="Ogata H."/>
            <person name="Sarno A.F."/>
            <person name="Shmutz J."/>
            <person name="Schroeder D."/>
            <person name="de Vargas C."/>
            <person name="Verret F."/>
            <person name="von Dassow P."/>
            <person name="Valentin K."/>
            <person name="Van de Peer Y."/>
            <person name="Wheeler G."/>
            <person name="Dacks J.B."/>
            <person name="Delwiche C.F."/>
            <person name="Dyhrman S.T."/>
            <person name="Glockner G."/>
            <person name="John U."/>
            <person name="Richards T."/>
            <person name="Worden A.Z."/>
            <person name="Zhang X."/>
            <person name="Grigoriev I.V."/>
            <person name="Allen A.E."/>
            <person name="Bidle K."/>
            <person name="Borodovsky M."/>
            <person name="Bowler C."/>
            <person name="Brownlee C."/>
            <person name="Cock J.M."/>
            <person name="Elias M."/>
            <person name="Gladyshev V.N."/>
            <person name="Groth M."/>
            <person name="Guda C."/>
            <person name="Hadaegh A."/>
            <person name="Iglesias-Rodriguez M.D."/>
            <person name="Jenkins J."/>
            <person name="Jones B.M."/>
            <person name="Lawson T."/>
            <person name="Leese F."/>
            <person name="Lindquist E."/>
            <person name="Lobanov A."/>
            <person name="Lomsadze A."/>
            <person name="Malik S.B."/>
            <person name="Marsh M.E."/>
            <person name="Mackinder L."/>
            <person name="Mock T."/>
            <person name="Mueller-Roeber B."/>
            <person name="Pagarete A."/>
            <person name="Parker M."/>
            <person name="Probert I."/>
            <person name="Quesneville H."/>
            <person name="Raines C."/>
            <person name="Rensing S.A."/>
            <person name="Riano-Pachon D.M."/>
            <person name="Richier S."/>
            <person name="Rokitta S."/>
            <person name="Shiraiwa Y."/>
            <person name="Soanes D.M."/>
            <person name="van der Giezen M."/>
            <person name="Wahlund T.M."/>
            <person name="Williams B."/>
            <person name="Wilson W."/>
            <person name="Wolfe G."/>
            <person name="Wurch L.L."/>
        </authorList>
    </citation>
    <scope>NUCLEOTIDE SEQUENCE</scope>
</reference>
<dbReference type="PaxDb" id="2903-EOD34486"/>
<dbReference type="RefSeq" id="XP_005786915.1">
    <property type="nucleotide sequence ID" value="XM_005786858.1"/>
</dbReference>
<evidence type="ECO:0000313" key="1">
    <source>
        <dbReference type="EnsemblProtists" id="EOD34486"/>
    </source>
</evidence>
<evidence type="ECO:0000313" key="2">
    <source>
        <dbReference type="Proteomes" id="UP000013827"/>
    </source>
</evidence>
<dbReference type="KEGG" id="ehx:EMIHUDRAFT_228680"/>
<dbReference type="AlphaFoldDB" id="A0A0D3KFF1"/>
<keyword evidence="2" id="KW-1185">Reference proteome</keyword>
<organism evidence="1 2">
    <name type="scientific">Emiliania huxleyi (strain CCMP1516)</name>
    <dbReference type="NCBI Taxonomy" id="280463"/>
    <lineage>
        <taxon>Eukaryota</taxon>
        <taxon>Haptista</taxon>
        <taxon>Haptophyta</taxon>
        <taxon>Prymnesiophyceae</taxon>
        <taxon>Isochrysidales</taxon>
        <taxon>Noelaerhabdaceae</taxon>
        <taxon>Emiliania</taxon>
    </lineage>
</organism>
<accession>A0A0D3KFF1</accession>
<dbReference type="PANTHER" id="PTHR21113:SF4">
    <property type="entry name" value="CHITIN-BINDING TYPE-4 DOMAIN-CONTAINING PROTEIN"/>
    <property type="match status" value="1"/>
</dbReference>
<protein>
    <recommendedName>
        <fullName evidence="3">Chitin-binding type-4 domain-containing protein</fullName>
    </recommendedName>
</protein>
<evidence type="ECO:0008006" key="3">
    <source>
        <dbReference type="Google" id="ProtNLM"/>
    </source>
</evidence>
<dbReference type="PANTHER" id="PTHR21113">
    <property type="entry name" value="AGAP001705-PA"/>
    <property type="match status" value="1"/>
</dbReference>
<dbReference type="EnsemblProtists" id="EOD34486">
    <property type="protein sequence ID" value="EOD34486"/>
    <property type="gene ID" value="EMIHUDRAFT_228680"/>
</dbReference>
<dbReference type="Proteomes" id="UP000013827">
    <property type="component" value="Unassembled WGS sequence"/>
</dbReference>
<dbReference type="HOGENOM" id="CLU_006037_0_0_1"/>
<dbReference type="SUPFAM" id="SSF53955">
    <property type="entry name" value="Lysozyme-like"/>
    <property type="match status" value="1"/>
</dbReference>
<reference evidence="1" key="2">
    <citation type="submission" date="2024-10" db="UniProtKB">
        <authorList>
            <consortium name="EnsemblProtists"/>
        </authorList>
    </citation>
    <scope>IDENTIFICATION</scope>
</reference>
<name>A0A0D3KFF1_EMIH1</name>
<proteinExistence type="predicted"/>
<sequence>MEVTIDITAYHKGWFEFRLAVPADGGADEASPITQDMLNEHVLEIDESTVDFDLVTNYAGVHGSVKCATTGGHSDPTSTTRNTKWPHGSCCNGGGACSPPAANKDRYVIETSSNVGEPGAPTGLYTVVLKVPPGIECERCTLQWYYQTGNSNDAYPEAFWNCADVEIKPESYTGDSWCAETVYCGATPECSGGPAAGCGPTEELSCSVEREACGAFQAKCDAWCGASCTATPTCDAEAPEYPGGMLKHECSCWASTTCAALGESSCPGWPFETMCGYCDHDVIGENCCRGLSIHAAIQEQGLDPDTDLLLGSTRATWEDLCEVVVAWNGRFSAIPFLAEADAGNNLLTLAAFLGNAAQESADFVACEEYINPCQGVCSGGNAEDYRDALWGTCYQVPVPTADSFDKTGSLPADACGTSGQVTCVDWDGRPHSGDSCWYGKGALQLTWNCNYAKANTLLREIGLEIDICADPDSICTDGQTFWAGSLAYWMMSVSPYYLQDHRIDTAMNCIKSGCSAPYPGTWTGSGAAASCNIESPAGACWEDSEQYFWADMVGALEKMATRGVAGRTFISGAAGSSEYAVGLANLAAFLAQTMQETIQYDACDENNWSEQSALDMVSAKGGSPGEIYPASAACGQLGQSYQSYSCPAGGVLDPETGETVPPEEVQCAVDLEMVVVAQTSAQWYGAPPPLFCAPRSLVRDAPKWDVSGWCPTQGTSWNQAEEWAAPFGSMARGSIHFGPAASTASVPPEVLASAPDYPSYVVGSVDQGTGEDCLLSGTCCLDKDNQRAGSWQSCAGGCENSALPELNVGSEARTDVEGCCWWGRGAIQTTGVCNFGKLNYFAGKKAAQRGKDALFPDVDFCANPGAICQPEYPELRWFSGLFYWLNDVQPYDVRGERYLDVLQAWVDNGMDPSDHSLVDFASGVVNRGCHDAPFEGVGGADPCGNGEIHAWEERRLNFKHIWGVLSPLLPTRRRSLLLS</sequence>
<dbReference type="Gene3D" id="1.10.530.10">
    <property type="match status" value="2"/>
</dbReference>
<dbReference type="InterPro" id="IPR023346">
    <property type="entry name" value="Lysozyme-like_dom_sf"/>
</dbReference>